<protein>
    <submittedName>
        <fullName evidence="1">Uncharacterized protein</fullName>
    </submittedName>
</protein>
<dbReference type="EMBL" id="FNLL01000021">
    <property type="protein sequence ID" value="SDU63882.1"/>
    <property type="molecule type" value="Genomic_DNA"/>
</dbReference>
<dbReference type="AlphaFoldDB" id="A0A1H2K5M0"/>
<evidence type="ECO:0000313" key="2">
    <source>
        <dbReference type="Proteomes" id="UP000199608"/>
    </source>
</evidence>
<reference evidence="2" key="1">
    <citation type="submission" date="2016-10" db="EMBL/GenBank/DDBJ databases">
        <authorList>
            <person name="Varghese N."/>
            <person name="Submissions S."/>
        </authorList>
    </citation>
    <scope>NUCLEOTIDE SEQUENCE [LARGE SCALE GENOMIC DNA]</scope>
    <source>
        <strain evidence="2">DSM 3384</strain>
    </source>
</reference>
<keyword evidence="2" id="KW-1185">Reference proteome</keyword>
<name>A0A1H2K5M0_9BACT</name>
<organism evidence="1 2">
    <name type="scientific">Desulfobacula phenolica</name>
    <dbReference type="NCBI Taxonomy" id="90732"/>
    <lineage>
        <taxon>Bacteria</taxon>
        <taxon>Pseudomonadati</taxon>
        <taxon>Thermodesulfobacteriota</taxon>
        <taxon>Desulfobacteria</taxon>
        <taxon>Desulfobacterales</taxon>
        <taxon>Desulfobacteraceae</taxon>
        <taxon>Desulfobacula</taxon>
    </lineage>
</organism>
<gene>
    <name evidence="1" type="ORF">SAMN04487931_12114</name>
</gene>
<dbReference type="Proteomes" id="UP000199608">
    <property type="component" value="Unassembled WGS sequence"/>
</dbReference>
<dbReference type="RefSeq" id="WP_092238435.1">
    <property type="nucleotide sequence ID" value="NZ_FNLL01000021.1"/>
</dbReference>
<sequence>MFNEKYESEVSGRLSGPYTPEFDTSIKEVILFIERNLIIFSESIALSQIQNEKGLTQTLVEILNLNAIRGFSPFWFEKEYMENPDRGDSPSVDIGTLKIDNSGNVINSVVLGNKSFFSIEAKRLPTPGSNREKEYVIGSKNNGGIERFKTGKHGSALKHSGMIGFVQKNDFKYWNKKINEWIVELAQTNTKSDINWYESEILIPKHFEKTTAQLISKHERMNNSYISLCHLWVCI</sequence>
<accession>A0A1H2K5M0</accession>
<evidence type="ECO:0000313" key="1">
    <source>
        <dbReference type="EMBL" id="SDU63882.1"/>
    </source>
</evidence>
<proteinExistence type="predicted"/>